<feature type="domain" description="Response regulatory" evidence="4">
    <location>
        <begin position="5"/>
        <end position="119"/>
    </location>
</feature>
<evidence type="ECO:0000313" key="5">
    <source>
        <dbReference type="EMBL" id="SDU15704.1"/>
    </source>
</evidence>
<protein>
    <submittedName>
        <fullName evidence="5">Response regulator receiver domain-containing protein</fullName>
    </submittedName>
</protein>
<evidence type="ECO:0000313" key="6">
    <source>
        <dbReference type="Proteomes" id="UP000199608"/>
    </source>
</evidence>
<dbReference type="InterPro" id="IPR001789">
    <property type="entry name" value="Sig_transdc_resp-reg_receiver"/>
</dbReference>
<name>A0A1H2G7Y9_9BACT</name>
<keyword evidence="6" id="KW-1185">Reference proteome</keyword>
<dbReference type="EMBL" id="FNLL01000005">
    <property type="protein sequence ID" value="SDU15704.1"/>
    <property type="molecule type" value="Genomic_DNA"/>
</dbReference>
<evidence type="ECO:0000256" key="1">
    <source>
        <dbReference type="ARBA" id="ARBA00022553"/>
    </source>
</evidence>
<dbReference type="InterPro" id="IPR050595">
    <property type="entry name" value="Bact_response_regulator"/>
</dbReference>
<dbReference type="RefSeq" id="WP_092233157.1">
    <property type="nucleotide sequence ID" value="NZ_FNLL01000005.1"/>
</dbReference>
<dbReference type="PANTHER" id="PTHR44591:SF3">
    <property type="entry name" value="RESPONSE REGULATORY DOMAIN-CONTAINING PROTEIN"/>
    <property type="match status" value="1"/>
</dbReference>
<feature type="coiled-coil region" evidence="3">
    <location>
        <begin position="108"/>
        <end position="135"/>
    </location>
</feature>
<dbReference type="InterPro" id="IPR011006">
    <property type="entry name" value="CheY-like_superfamily"/>
</dbReference>
<dbReference type="AlphaFoldDB" id="A0A1H2G7Y9"/>
<keyword evidence="3" id="KW-0175">Coiled coil</keyword>
<dbReference type="PANTHER" id="PTHR44591">
    <property type="entry name" value="STRESS RESPONSE REGULATOR PROTEIN 1"/>
    <property type="match status" value="1"/>
</dbReference>
<dbReference type="Gene3D" id="3.40.50.2300">
    <property type="match status" value="1"/>
</dbReference>
<evidence type="ECO:0000256" key="3">
    <source>
        <dbReference type="SAM" id="Coils"/>
    </source>
</evidence>
<dbReference type="Pfam" id="PF00072">
    <property type="entry name" value="Response_reg"/>
    <property type="match status" value="1"/>
</dbReference>
<sequence>MEKMKLMLVDDEARYLQTTQKLIEKKGYETLIAQSGKEALELLKTKNVHVVILDVKMPGMDGNETLKAIKSMYPLVEVIMLTGHATVDSAIDGLKSGACDYLMKPADIDEIMEKAIAAFEKRQRLEEKIRTAQTKKYMRSPREILKDDDE</sequence>
<evidence type="ECO:0000256" key="2">
    <source>
        <dbReference type="PROSITE-ProRule" id="PRU00169"/>
    </source>
</evidence>
<dbReference type="PROSITE" id="PS50110">
    <property type="entry name" value="RESPONSE_REGULATORY"/>
    <property type="match status" value="1"/>
</dbReference>
<dbReference type="GO" id="GO:0000160">
    <property type="term" value="P:phosphorelay signal transduction system"/>
    <property type="evidence" value="ECO:0007669"/>
    <property type="project" value="InterPro"/>
</dbReference>
<organism evidence="5 6">
    <name type="scientific">Desulfobacula phenolica</name>
    <dbReference type="NCBI Taxonomy" id="90732"/>
    <lineage>
        <taxon>Bacteria</taxon>
        <taxon>Pseudomonadati</taxon>
        <taxon>Thermodesulfobacteriota</taxon>
        <taxon>Desulfobacteria</taxon>
        <taxon>Desulfobacterales</taxon>
        <taxon>Desulfobacteraceae</taxon>
        <taxon>Desulfobacula</taxon>
    </lineage>
</organism>
<keyword evidence="1 2" id="KW-0597">Phosphoprotein</keyword>
<accession>A0A1H2G7Y9</accession>
<dbReference type="SUPFAM" id="SSF52172">
    <property type="entry name" value="CheY-like"/>
    <property type="match status" value="1"/>
</dbReference>
<proteinExistence type="predicted"/>
<reference evidence="6" key="1">
    <citation type="submission" date="2016-10" db="EMBL/GenBank/DDBJ databases">
        <authorList>
            <person name="Varghese N."/>
            <person name="Submissions S."/>
        </authorList>
    </citation>
    <scope>NUCLEOTIDE SEQUENCE [LARGE SCALE GENOMIC DNA]</scope>
    <source>
        <strain evidence="6">DSM 3384</strain>
    </source>
</reference>
<dbReference type="Proteomes" id="UP000199608">
    <property type="component" value="Unassembled WGS sequence"/>
</dbReference>
<evidence type="ECO:0000259" key="4">
    <source>
        <dbReference type="PROSITE" id="PS50110"/>
    </source>
</evidence>
<feature type="modified residue" description="4-aspartylphosphate" evidence="2">
    <location>
        <position position="54"/>
    </location>
</feature>
<gene>
    <name evidence="5" type="ORF">SAMN04487931_10552</name>
</gene>
<dbReference type="SMART" id="SM00448">
    <property type="entry name" value="REC"/>
    <property type="match status" value="1"/>
</dbReference>